<sequence>MSILGSIKEVFSVTMAQKKFVKHHKSGDYDLAIYDLKRIVGYEKVPKQYPQIPERALITLLNIYFNGTCMELNDYSMKKNESEGIRILEGLAKSDNLWNNWAASYLGRYWSTGTLVEPDLKEAMKWFKLAADRHFDDAKLMLAYLYIFQFPTEIHLEEANRLLSQCHDLHEHRDIDYLKYVAQAALQRSNPDGFSYLNPTEWLEKAIKKQNPYAMVTHAHVNMQKDRLEALRLLSGAVELNHTPAIFWKSIYEDFNGQIESADIEFISNFAHQNVPCAQKEMQRRYEHGVGGVEADNIQSTVWSTLAYRRPKRSYKIQEMHPSLTANEASIVEARTSRLFEEQGIRLFDTLDTQYVWAMDFQRPYGVFFEF</sequence>
<dbReference type="Proteomes" id="UP001607125">
    <property type="component" value="Unassembled WGS sequence"/>
</dbReference>
<gene>
    <name evidence="1" type="ORF">ACGRH2_01690</name>
</gene>
<dbReference type="InterPro" id="IPR011990">
    <property type="entry name" value="TPR-like_helical_dom_sf"/>
</dbReference>
<dbReference type="EMBL" id="JBIHSF010000004">
    <property type="protein sequence ID" value="MFH0259160.1"/>
    <property type="molecule type" value="Genomic_DNA"/>
</dbReference>
<keyword evidence="2" id="KW-1185">Reference proteome</keyword>
<organism evidence="1 2">
    <name type="scientific">Vibrio barjaei</name>
    <dbReference type="NCBI Taxonomy" id="1676683"/>
    <lineage>
        <taxon>Bacteria</taxon>
        <taxon>Pseudomonadati</taxon>
        <taxon>Pseudomonadota</taxon>
        <taxon>Gammaproteobacteria</taxon>
        <taxon>Vibrionales</taxon>
        <taxon>Vibrionaceae</taxon>
        <taxon>Vibrio</taxon>
    </lineage>
</organism>
<dbReference type="RefSeq" id="WP_394628394.1">
    <property type="nucleotide sequence ID" value="NZ_JBIHSF010000004.1"/>
</dbReference>
<protein>
    <submittedName>
        <fullName evidence="1">Tetratricopeptide repeat protein</fullName>
    </submittedName>
</protein>
<accession>A0ABW7IC54</accession>
<reference evidence="1 2" key="1">
    <citation type="submission" date="2024-10" db="EMBL/GenBank/DDBJ databases">
        <authorList>
            <person name="Yibar A."/>
            <person name="Saticioglu I.B."/>
            <person name="Duman M."/>
            <person name="Ajmi N."/>
            <person name="Gurler F."/>
            <person name="Ay H."/>
            <person name="Onuk E."/>
            <person name="Guler S."/>
            <person name="Romalde J.L."/>
        </authorList>
    </citation>
    <scope>NUCLEOTIDE SEQUENCE [LARGE SCALE GENOMIC DNA]</scope>
    <source>
        <strain evidence="1 2">1-TCBS-B</strain>
    </source>
</reference>
<name>A0ABW7IC54_9VIBR</name>
<evidence type="ECO:0000313" key="2">
    <source>
        <dbReference type="Proteomes" id="UP001607125"/>
    </source>
</evidence>
<evidence type="ECO:0000313" key="1">
    <source>
        <dbReference type="EMBL" id="MFH0259160.1"/>
    </source>
</evidence>
<dbReference type="SUPFAM" id="SSF81901">
    <property type="entry name" value="HCP-like"/>
    <property type="match status" value="1"/>
</dbReference>
<proteinExistence type="predicted"/>
<comment type="caution">
    <text evidence="1">The sequence shown here is derived from an EMBL/GenBank/DDBJ whole genome shotgun (WGS) entry which is preliminary data.</text>
</comment>
<dbReference type="Gene3D" id="1.25.40.10">
    <property type="entry name" value="Tetratricopeptide repeat domain"/>
    <property type="match status" value="1"/>
</dbReference>